<accession>A0A1F7XAM3</accession>
<sequence>MEFGLEGNQNFDLRKIDNFGPELLQMPKDAVLVRVGDARDLLGIFGQLEHPFFDPETPQEHIEHIYAKPSITPEERLIHAWVVPENFPRRKLPKGFRLDSRYDFNNAVYESLSYASTSPERRNTLYFFNELVLDIPFVNDPLSLPPADDVLFAVRLPLKEIKPEHLSGIYPASDEGRSLLRLILPNHIQIPKLPKKISSNF</sequence>
<name>A0A1F7XAM3_9BACT</name>
<dbReference type="AlphaFoldDB" id="A0A1F7XAM3"/>
<comment type="caution">
    <text evidence="1">The sequence shown here is derived from an EMBL/GenBank/DDBJ whole genome shotgun (WGS) entry which is preliminary data.</text>
</comment>
<reference evidence="1 2" key="1">
    <citation type="journal article" date="2016" name="Nat. Commun.">
        <title>Thousands of microbial genomes shed light on interconnected biogeochemical processes in an aquifer system.</title>
        <authorList>
            <person name="Anantharaman K."/>
            <person name="Brown C.T."/>
            <person name="Hug L.A."/>
            <person name="Sharon I."/>
            <person name="Castelle C.J."/>
            <person name="Probst A.J."/>
            <person name="Thomas B.C."/>
            <person name="Singh A."/>
            <person name="Wilkins M.J."/>
            <person name="Karaoz U."/>
            <person name="Brodie E.L."/>
            <person name="Williams K.H."/>
            <person name="Hubbard S.S."/>
            <person name="Banfield J.F."/>
        </authorList>
    </citation>
    <scope>NUCLEOTIDE SEQUENCE [LARGE SCALE GENOMIC DNA]</scope>
</reference>
<organism evidence="1 2">
    <name type="scientific">Candidatus Woesebacteria bacterium RBG_16_34_12</name>
    <dbReference type="NCBI Taxonomy" id="1802480"/>
    <lineage>
        <taxon>Bacteria</taxon>
        <taxon>Candidatus Woeseibacteriota</taxon>
    </lineage>
</organism>
<evidence type="ECO:0000313" key="2">
    <source>
        <dbReference type="Proteomes" id="UP000177053"/>
    </source>
</evidence>
<gene>
    <name evidence="1" type="ORF">A2Z22_03185</name>
</gene>
<protein>
    <submittedName>
        <fullName evidence="1">Uncharacterized protein</fullName>
    </submittedName>
</protein>
<evidence type="ECO:0000313" key="1">
    <source>
        <dbReference type="EMBL" id="OGM12072.1"/>
    </source>
</evidence>
<dbReference type="EMBL" id="MGFS01000003">
    <property type="protein sequence ID" value="OGM12072.1"/>
    <property type="molecule type" value="Genomic_DNA"/>
</dbReference>
<proteinExistence type="predicted"/>
<dbReference type="Proteomes" id="UP000177053">
    <property type="component" value="Unassembled WGS sequence"/>
</dbReference>